<feature type="transmembrane region" description="Helical" evidence="1">
    <location>
        <begin position="235"/>
        <end position="256"/>
    </location>
</feature>
<dbReference type="EMBL" id="JAUSUA010000001">
    <property type="protein sequence ID" value="MDQ0205445.1"/>
    <property type="molecule type" value="Genomic_DNA"/>
</dbReference>
<dbReference type="Pfam" id="PF12679">
    <property type="entry name" value="ABC2_membrane_2"/>
    <property type="match status" value="1"/>
</dbReference>
<name>A0ABT9YC74_9BACI</name>
<dbReference type="PANTHER" id="PTHR37305:SF1">
    <property type="entry name" value="MEMBRANE PROTEIN"/>
    <property type="match status" value="1"/>
</dbReference>
<feature type="transmembrane region" description="Helical" evidence="1">
    <location>
        <begin position="149"/>
        <end position="180"/>
    </location>
</feature>
<keyword evidence="3" id="KW-1185">Reference proteome</keyword>
<dbReference type="PANTHER" id="PTHR37305">
    <property type="entry name" value="INTEGRAL MEMBRANE PROTEIN-RELATED"/>
    <property type="match status" value="1"/>
</dbReference>
<keyword evidence="1" id="KW-0812">Transmembrane</keyword>
<evidence type="ECO:0000256" key="1">
    <source>
        <dbReference type="SAM" id="Phobius"/>
    </source>
</evidence>
<accession>A0ABT9YC74</accession>
<feature type="transmembrane region" description="Helical" evidence="1">
    <location>
        <begin position="200"/>
        <end position="223"/>
    </location>
</feature>
<feature type="transmembrane region" description="Helical" evidence="1">
    <location>
        <begin position="285"/>
        <end position="307"/>
    </location>
</feature>
<gene>
    <name evidence="2" type="ORF">J2S05_000219</name>
</gene>
<keyword evidence="1" id="KW-0472">Membrane</keyword>
<feature type="transmembrane region" description="Helical" evidence="1">
    <location>
        <begin position="12"/>
        <end position="35"/>
    </location>
</feature>
<protein>
    <submittedName>
        <fullName evidence="2">ABC-2 type transport system permease protein</fullName>
    </submittedName>
</protein>
<keyword evidence="1" id="KW-1133">Transmembrane helix</keyword>
<evidence type="ECO:0000313" key="3">
    <source>
        <dbReference type="Proteomes" id="UP001225034"/>
    </source>
</evidence>
<proteinExistence type="predicted"/>
<dbReference type="RefSeq" id="WP_306979142.1">
    <property type="nucleotide sequence ID" value="NZ_JAUSUA010000001.1"/>
</dbReference>
<dbReference type="Proteomes" id="UP001225034">
    <property type="component" value="Unassembled WGS sequence"/>
</dbReference>
<feature type="transmembrane region" description="Helical" evidence="1">
    <location>
        <begin position="109"/>
        <end position="129"/>
    </location>
</feature>
<comment type="caution">
    <text evidence="2">The sequence shown here is derived from an EMBL/GenBank/DDBJ whole genome shotgun (WGS) entry which is preliminary data.</text>
</comment>
<evidence type="ECO:0000313" key="2">
    <source>
        <dbReference type="EMBL" id="MDQ0205445.1"/>
    </source>
</evidence>
<reference evidence="2 3" key="1">
    <citation type="submission" date="2023-07" db="EMBL/GenBank/DDBJ databases">
        <title>Genomic Encyclopedia of Type Strains, Phase IV (KMG-IV): sequencing the most valuable type-strain genomes for metagenomic binning, comparative biology and taxonomic classification.</title>
        <authorList>
            <person name="Goeker M."/>
        </authorList>
    </citation>
    <scope>NUCLEOTIDE SEQUENCE [LARGE SCALE GENOMIC DNA]</scope>
    <source>
        <strain evidence="2 3">DSM 19154</strain>
    </source>
</reference>
<sequence length="315" mass="35654">MIRLVYNECIKLAYRVGTWVMVGILILGVITMFIFDYKTKADSEISEEVWKTNLQEEIKQYQEYLDEFGSDHIIESFIRENEYRIENDLPPTDALPTSVWTFISGNQNLILLVGVFVIVVSATIISTEFKQGTIKLLLIRPPSRLAILVSKYITVILYSLFLLSILFISSFILGSIFFGFEEKYSNVILLNGELYEQSPIISLIITYLSNSINFVMLVTLAFAISSIFRSDTIAIALSLIGYIMGATATGILTIFYDWPKYILFTNTNLSQYFSSTGPPVEGMTIGFSIVILVIYWVLFLGIAAILFQKKEIKTG</sequence>
<organism evidence="2 3">
    <name type="scientific">Alkalicoccobacillus murimartini</name>
    <dbReference type="NCBI Taxonomy" id="171685"/>
    <lineage>
        <taxon>Bacteria</taxon>
        <taxon>Bacillati</taxon>
        <taxon>Bacillota</taxon>
        <taxon>Bacilli</taxon>
        <taxon>Bacillales</taxon>
        <taxon>Bacillaceae</taxon>
        <taxon>Alkalicoccobacillus</taxon>
    </lineage>
</organism>